<dbReference type="EnsemblMetazoa" id="HelroT184982">
    <property type="protein sequence ID" value="HelroP184982"/>
    <property type="gene ID" value="HelroG184982"/>
</dbReference>
<dbReference type="GeneID" id="20209930"/>
<dbReference type="STRING" id="6412.T1FM81"/>
<organism evidence="4 5">
    <name type="scientific">Helobdella robusta</name>
    <name type="common">Californian leech</name>
    <dbReference type="NCBI Taxonomy" id="6412"/>
    <lineage>
        <taxon>Eukaryota</taxon>
        <taxon>Metazoa</taxon>
        <taxon>Spiralia</taxon>
        <taxon>Lophotrochozoa</taxon>
        <taxon>Annelida</taxon>
        <taxon>Clitellata</taxon>
        <taxon>Hirudinea</taxon>
        <taxon>Rhynchobdellida</taxon>
        <taxon>Glossiphoniidae</taxon>
        <taxon>Helobdella</taxon>
    </lineage>
</organism>
<dbReference type="Proteomes" id="UP000015101">
    <property type="component" value="Unassembled WGS sequence"/>
</dbReference>
<dbReference type="KEGG" id="hro:HELRODRAFT_184982"/>
<gene>
    <name evidence="4" type="primary">20209930</name>
    <name evidence="3" type="ORF">HELRODRAFT_184982</name>
</gene>
<dbReference type="AlphaFoldDB" id="T1FM81"/>
<evidence type="ECO:0000313" key="3">
    <source>
        <dbReference type="EMBL" id="ESO02271.1"/>
    </source>
</evidence>
<keyword evidence="2" id="KW-0732">Signal</keyword>
<dbReference type="RefSeq" id="XP_009019679.1">
    <property type="nucleotide sequence ID" value="XM_009021431.1"/>
</dbReference>
<dbReference type="OMA" id="CAISREC"/>
<feature type="chain" id="PRO_5010980768" evidence="2">
    <location>
        <begin position="27"/>
        <end position="347"/>
    </location>
</feature>
<dbReference type="eggNOG" id="ENOG502RBYN">
    <property type="taxonomic scope" value="Eukaryota"/>
</dbReference>
<feature type="compositionally biased region" description="Basic and acidic residues" evidence="1">
    <location>
        <begin position="303"/>
        <end position="316"/>
    </location>
</feature>
<evidence type="ECO:0000313" key="4">
    <source>
        <dbReference type="EnsemblMetazoa" id="HelroP184982"/>
    </source>
</evidence>
<feature type="region of interest" description="Disordered" evidence="1">
    <location>
        <begin position="296"/>
        <end position="316"/>
    </location>
</feature>
<sequence>MSSVKVFMFLILSGINFNANMRAAGGYSLTNRPKLTNAILESMKAGLWFMEEHVESVNLDALIGVRMVYDQLFRVRDVIKQINTNQTYDETLEKIARMIEQCRSIIDSAIPHDSVNEPKYFEKIGNLLQTSWIFNDTPRSIDESLFMKPTKPMRRINEKQSDNCIGLLINEPKCRISKKCWDMMTFPGAILYMLTHQLFYFLIAIMNDCLPDSPNSYPGMKIDEFCANIYTEYEHIDKKLNFQLEYQDIFMEQAAFCGMVGYKNFFKYRYIQKILSWQNKKLGCWFDDKSDDEEDQVTISNQREQEDRGGRSKRVKREEKMIGDACLCHKSTVALAALVQFLKHGFY</sequence>
<protein>
    <submittedName>
        <fullName evidence="3 4">Uncharacterized protein</fullName>
    </submittedName>
</protein>
<feature type="signal peptide" evidence="2">
    <location>
        <begin position="1"/>
        <end position="26"/>
    </location>
</feature>
<dbReference type="EMBL" id="AMQM01000833">
    <property type="status" value="NOT_ANNOTATED_CDS"/>
    <property type="molecule type" value="Genomic_DNA"/>
</dbReference>
<dbReference type="PANTHER" id="PTHR33539:SF1">
    <property type="entry name" value="UPF0764 PROTEIN C16ORF89"/>
    <property type="match status" value="1"/>
</dbReference>
<dbReference type="InParanoid" id="T1FM81"/>
<proteinExistence type="predicted"/>
<dbReference type="Pfam" id="PF15882">
    <property type="entry name" value="DUF4735"/>
    <property type="match status" value="1"/>
</dbReference>
<dbReference type="InterPro" id="IPR031751">
    <property type="entry name" value="DUF4735"/>
</dbReference>
<dbReference type="EMBL" id="KB096742">
    <property type="protein sequence ID" value="ESO02271.1"/>
    <property type="molecule type" value="Genomic_DNA"/>
</dbReference>
<dbReference type="GO" id="GO:0005829">
    <property type="term" value="C:cytosol"/>
    <property type="evidence" value="ECO:0000318"/>
    <property type="project" value="GO_Central"/>
</dbReference>
<keyword evidence="5" id="KW-1185">Reference proteome</keyword>
<accession>T1FM81</accession>
<dbReference type="GO" id="GO:0016020">
    <property type="term" value="C:membrane"/>
    <property type="evidence" value="ECO:0000318"/>
    <property type="project" value="GO_Central"/>
</dbReference>
<dbReference type="OrthoDB" id="5949187at2759"/>
<evidence type="ECO:0000313" key="5">
    <source>
        <dbReference type="Proteomes" id="UP000015101"/>
    </source>
</evidence>
<dbReference type="HOGENOM" id="CLU_051286_1_0_1"/>
<reference evidence="3 5" key="2">
    <citation type="journal article" date="2013" name="Nature">
        <title>Insights into bilaterian evolution from three spiralian genomes.</title>
        <authorList>
            <person name="Simakov O."/>
            <person name="Marletaz F."/>
            <person name="Cho S.J."/>
            <person name="Edsinger-Gonzales E."/>
            <person name="Havlak P."/>
            <person name="Hellsten U."/>
            <person name="Kuo D.H."/>
            <person name="Larsson T."/>
            <person name="Lv J."/>
            <person name="Arendt D."/>
            <person name="Savage R."/>
            <person name="Osoegawa K."/>
            <person name="de Jong P."/>
            <person name="Grimwood J."/>
            <person name="Chapman J.A."/>
            <person name="Shapiro H."/>
            <person name="Aerts A."/>
            <person name="Otillar R.P."/>
            <person name="Terry A.Y."/>
            <person name="Boore J.L."/>
            <person name="Grigoriev I.V."/>
            <person name="Lindberg D.R."/>
            <person name="Seaver E.C."/>
            <person name="Weisblat D.A."/>
            <person name="Putnam N.H."/>
            <person name="Rokhsar D.S."/>
        </authorList>
    </citation>
    <scope>NUCLEOTIDE SEQUENCE</scope>
</reference>
<evidence type="ECO:0000256" key="1">
    <source>
        <dbReference type="SAM" id="MobiDB-lite"/>
    </source>
</evidence>
<dbReference type="CTD" id="20209930"/>
<evidence type="ECO:0000256" key="2">
    <source>
        <dbReference type="SAM" id="SignalP"/>
    </source>
</evidence>
<name>T1FM81_HELRO</name>
<dbReference type="PANTHER" id="PTHR33539">
    <property type="entry name" value="UPF0764 PROTEIN C16ORF89"/>
    <property type="match status" value="1"/>
</dbReference>
<reference evidence="4" key="3">
    <citation type="submission" date="2015-06" db="UniProtKB">
        <authorList>
            <consortium name="EnsemblMetazoa"/>
        </authorList>
    </citation>
    <scope>IDENTIFICATION</scope>
</reference>
<reference evidence="5" key="1">
    <citation type="submission" date="2012-12" db="EMBL/GenBank/DDBJ databases">
        <authorList>
            <person name="Hellsten U."/>
            <person name="Grimwood J."/>
            <person name="Chapman J.A."/>
            <person name="Shapiro H."/>
            <person name="Aerts A."/>
            <person name="Otillar R.P."/>
            <person name="Terry A.Y."/>
            <person name="Boore J.L."/>
            <person name="Simakov O."/>
            <person name="Marletaz F."/>
            <person name="Cho S.-J."/>
            <person name="Edsinger-Gonzales E."/>
            <person name="Havlak P."/>
            <person name="Kuo D.-H."/>
            <person name="Larsson T."/>
            <person name="Lv J."/>
            <person name="Arendt D."/>
            <person name="Savage R."/>
            <person name="Osoegawa K."/>
            <person name="de Jong P."/>
            <person name="Lindberg D.R."/>
            <person name="Seaver E.C."/>
            <person name="Weisblat D.A."/>
            <person name="Putnam N.H."/>
            <person name="Grigoriev I.V."/>
            <person name="Rokhsar D.S."/>
        </authorList>
    </citation>
    <scope>NUCLEOTIDE SEQUENCE</scope>
</reference>